<name>A0A7W2TUW5_9GAMM</name>
<dbReference type="EMBL" id="JACFXU010000013">
    <property type="protein sequence ID" value="MBA6412388.1"/>
    <property type="molecule type" value="Genomic_DNA"/>
</dbReference>
<reference evidence="1 2" key="1">
    <citation type="submission" date="2020-07" db="EMBL/GenBank/DDBJ databases">
        <title>Halieaceae bacterium, F7430, whole genome shotgun sequencing project.</title>
        <authorList>
            <person name="Jiang S."/>
            <person name="Liu Z.W."/>
            <person name="Du Z.J."/>
        </authorList>
    </citation>
    <scope>NUCLEOTIDE SEQUENCE [LARGE SCALE GENOMIC DNA]</scope>
    <source>
        <strain evidence="1 2">F7430</strain>
    </source>
</reference>
<evidence type="ECO:0000313" key="1">
    <source>
        <dbReference type="EMBL" id="MBA6412388.1"/>
    </source>
</evidence>
<evidence type="ECO:0000313" key="2">
    <source>
        <dbReference type="Proteomes" id="UP000539350"/>
    </source>
</evidence>
<gene>
    <name evidence="1" type="ORF">H2508_04610</name>
</gene>
<sequence length="67" mass="7614">MNDKTLPESTTNKELKKQLIDAYKQMDTKSQVQATRGLLTMLSIRVSLQEAQHEPAIKPHRRPIKGA</sequence>
<dbReference type="RefSeq" id="WP_182169308.1">
    <property type="nucleotide sequence ID" value="NZ_JACFXU010000013.1"/>
</dbReference>
<organism evidence="1 2">
    <name type="scientific">Sediminihaliea albiluteola</name>
    <dbReference type="NCBI Taxonomy" id="2758564"/>
    <lineage>
        <taxon>Bacteria</taxon>
        <taxon>Pseudomonadati</taxon>
        <taxon>Pseudomonadota</taxon>
        <taxon>Gammaproteobacteria</taxon>
        <taxon>Cellvibrionales</taxon>
        <taxon>Halieaceae</taxon>
        <taxon>Sediminihaliea</taxon>
    </lineage>
</organism>
<protein>
    <submittedName>
        <fullName evidence="1">Uncharacterized protein</fullName>
    </submittedName>
</protein>
<dbReference type="AlphaFoldDB" id="A0A7W2TUW5"/>
<comment type="caution">
    <text evidence="1">The sequence shown here is derived from an EMBL/GenBank/DDBJ whole genome shotgun (WGS) entry which is preliminary data.</text>
</comment>
<dbReference type="Proteomes" id="UP000539350">
    <property type="component" value="Unassembled WGS sequence"/>
</dbReference>
<accession>A0A7W2TUW5</accession>
<keyword evidence="2" id="KW-1185">Reference proteome</keyword>
<proteinExistence type="predicted"/>